<feature type="domain" description="Toxin VasX N-terminal region" evidence="2">
    <location>
        <begin position="33"/>
        <end position="164"/>
    </location>
</feature>
<dbReference type="Pfam" id="PF20249">
    <property type="entry name" value="VasX_N"/>
    <property type="match status" value="1"/>
</dbReference>
<feature type="transmembrane region" description="Helical" evidence="1">
    <location>
        <begin position="847"/>
        <end position="869"/>
    </location>
</feature>
<feature type="transmembrane region" description="Helical" evidence="1">
    <location>
        <begin position="771"/>
        <end position="793"/>
    </location>
</feature>
<comment type="caution">
    <text evidence="3">The sequence shown here is derived from an EMBL/GenBank/DDBJ whole genome shotgun (WGS) entry which is preliminary data.</text>
</comment>
<gene>
    <name evidence="3" type="ORF">H9642_02110</name>
</gene>
<evidence type="ECO:0000259" key="2">
    <source>
        <dbReference type="Pfam" id="PF20249"/>
    </source>
</evidence>
<keyword evidence="4" id="KW-1185">Reference proteome</keyword>
<accession>A0ABR8TJM9</accession>
<dbReference type="EMBL" id="JACSQG010000001">
    <property type="protein sequence ID" value="MBD7975978.1"/>
    <property type="molecule type" value="Genomic_DNA"/>
</dbReference>
<keyword evidence="1" id="KW-0812">Transmembrane</keyword>
<proteinExistence type="predicted"/>
<keyword evidence="1" id="KW-1133">Transmembrane helix</keyword>
<name>A0ABR8TJM9_9PSED</name>
<evidence type="ECO:0000256" key="1">
    <source>
        <dbReference type="SAM" id="Phobius"/>
    </source>
</evidence>
<protein>
    <recommendedName>
        <fullName evidence="2">Toxin VasX N-terminal region domain-containing protein</fullName>
    </recommendedName>
</protein>
<keyword evidence="1" id="KW-0472">Membrane</keyword>
<organism evidence="3 4">
    <name type="scientific">Serpens gallinarum</name>
    <dbReference type="NCBI Taxonomy" id="2763075"/>
    <lineage>
        <taxon>Bacteria</taxon>
        <taxon>Pseudomonadati</taxon>
        <taxon>Pseudomonadota</taxon>
        <taxon>Gammaproteobacteria</taxon>
        <taxon>Pseudomonadales</taxon>
        <taxon>Pseudomonadaceae</taxon>
        <taxon>Pseudomonas</taxon>
    </lineage>
</organism>
<evidence type="ECO:0000313" key="3">
    <source>
        <dbReference type="EMBL" id="MBD7975978.1"/>
    </source>
</evidence>
<dbReference type="Proteomes" id="UP000611945">
    <property type="component" value="Unassembled WGS sequence"/>
</dbReference>
<dbReference type="RefSeq" id="WP_251834758.1">
    <property type="nucleotide sequence ID" value="NZ_JACSQG010000001.1"/>
</dbReference>
<sequence length="1074" mass="118336">MTAPDNALALSRADQAAQAGFERDDLSSPVSACPAREAELFIVPARYALAEEQADHACAKPGYTLKSQPMALRRLRQGYLYLWHGQGPLRRFGVGKNGWLTEQGLDEGDTPIDEGKLAGLALDKQHDAWLMYADMPLAAESCQKLTEPGFRQQRMRQVALTTVVQQLQATHCPALADAQKLIAELMPSVRDHALASDQHRNGEKYHAATDTLAQQAASNPTPDTIKAYVDAMRWTREREDAAERHPSAEQNLPGEWSTEAWDVPAAEDWLDQATRQASGLYGVFAVVDDHLGVLRDLNQAQATVNQRQEDWDEANGHKALLAGFINSLVEEDGAELASQLSYRYRDRDLQLAPEHGEALLQAQRDMQPLWARETVINQQQRHQIGHAAADGLIADLHHQQDAILAPLRTFLPADIEGQLRDLVMTYRADKARHISGSRSGHQVSQRVRLEEMKAWVTEVADAHHRWLRERREQIYADQEHVLPLHGPALWYADYDNADHCAHLSRLALESLGLLCSTGPGVKIASNLLRSPQPNQPFSLLASGFTPTLTNVLDSAGRANNLQDVLTAPTSEAARERIAGLVAAGKLHWLAGLNDTVDHPLNVTITRLSAAFAALLEEHLKGLRALPATLVEQFPKPIQALLLRLRATLNDFALEQARDGLRLAGENGRKLSAWALETGKRMQQGLTPNALRGVNHYGGVLPLTALLLNGANLFQLSLRDQGRGDAGVRASEHIAAFFSTGAALSAATAMALGARGKTEFQRRRFKAPTVTLLGATTGLLAAFASIAGLAKLTFEMQKEDAYWTTDHWARLGREGAMSGLMGVQTGLGGHATWMVITNQWTTAQAVRWFSLRMVPVGWLVLLVEGLYFAWDKWLKDSEMQLFLEQCSWGQAQRWDDSPEQRGQELQALLTLLFKPHLRAEGYAQVERVGFDGAAITGYRTKELQLTLPGADTNTQLYLCLANIDGHVARDCTAAFLPSLCREWLPAQQGMGLRLSGELPALMGTWELRVLYHNPLAMGSGVLDKDTLTVGGQNGVRYLIRGKQVTEHHSTAGNLASDRLPAHKIDSTLLKPKERT</sequence>
<evidence type="ECO:0000313" key="4">
    <source>
        <dbReference type="Proteomes" id="UP000611945"/>
    </source>
</evidence>
<reference evidence="3 4" key="1">
    <citation type="submission" date="2020-08" db="EMBL/GenBank/DDBJ databases">
        <title>A Genomic Blueprint of the Chicken Gut Microbiome.</title>
        <authorList>
            <person name="Gilroy R."/>
            <person name="Ravi A."/>
            <person name="Getino M."/>
            <person name="Pursley I."/>
            <person name="Horton D.L."/>
            <person name="Alikhan N.-F."/>
            <person name="Baker D."/>
            <person name="Gharbi K."/>
            <person name="Hall N."/>
            <person name="Watson M."/>
            <person name="Adriaenssens E.M."/>
            <person name="Foster-Nyarko E."/>
            <person name="Jarju S."/>
            <person name="Secka A."/>
            <person name="Antonio M."/>
            <person name="Oren A."/>
            <person name="Chaudhuri R."/>
            <person name="La Ragione R.M."/>
            <person name="Hildebrand F."/>
            <person name="Pallen M.J."/>
        </authorList>
    </citation>
    <scope>NUCLEOTIDE SEQUENCE [LARGE SCALE GENOMIC DNA]</scope>
    <source>
        <strain evidence="3 4">Sa2CUA2</strain>
    </source>
</reference>
<dbReference type="InterPro" id="IPR046864">
    <property type="entry name" value="VasX_N"/>
</dbReference>
<dbReference type="CDD" id="cd20708">
    <property type="entry name" value="MIX_IV"/>
    <property type="match status" value="1"/>
</dbReference>